<evidence type="ECO:0008006" key="3">
    <source>
        <dbReference type="Google" id="ProtNLM"/>
    </source>
</evidence>
<accession>A0ABV2QNT3</accession>
<protein>
    <recommendedName>
        <fullName evidence="3">S1 motif domain-containing protein</fullName>
    </recommendedName>
</protein>
<dbReference type="RefSeq" id="WP_354024815.1">
    <property type="nucleotide sequence ID" value="NZ_JBEPSJ010000002.1"/>
</dbReference>
<keyword evidence="2" id="KW-1185">Reference proteome</keyword>
<sequence>MADDWIEHRRGRDGELLGWMRPAGDGFVAIDLLGRERTGVVDWLDAEETLDELGIGYLADPYELQLDDGDWLRVRLVEVSAERVRLKEDDGGAVGGPLPSFYTLPLPVPDTLRPVRR</sequence>
<evidence type="ECO:0000313" key="1">
    <source>
        <dbReference type="EMBL" id="MET4582637.1"/>
    </source>
</evidence>
<gene>
    <name evidence="1" type="ORF">ABIE21_002147</name>
</gene>
<reference evidence="1 2" key="1">
    <citation type="submission" date="2024-06" db="EMBL/GenBank/DDBJ databases">
        <title>Sorghum-associated microbial communities from plants grown in Nebraska, USA.</title>
        <authorList>
            <person name="Schachtman D."/>
        </authorList>
    </citation>
    <scope>NUCLEOTIDE SEQUENCE [LARGE SCALE GENOMIC DNA]</scope>
    <source>
        <strain evidence="1 2">2857</strain>
    </source>
</reference>
<proteinExistence type="predicted"/>
<dbReference type="Proteomes" id="UP001549257">
    <property type="component" value="Unassembled WGS sequence"/>
</dbReference>
<name>A0ABV2QNT3_9MICO</name>
<organism evidence="1 2">
    <name type="scientific">Conyzicola nivalis</name>
    <dbReference type="NCBI Taxonomy" id="1477021"/>
    <lineage>
        <taxon>Bacteria</taxon>
        <taxon>Bacillati</taxon>
        <taxon>Actinomycetota</taxon>
        <taxon>Actinomycetes</taxon>
        <taxon>Micrococcales</taxon>
        <taxon>Microbacteriaceae</taxon>
        <taxon>Conyzicola</taxon>
    </lineage>
</organism>
<evidence type="ECO:0000313" key="2">
    <source>
        <dbReference type="Proteomes" id="UP001549257"/>
    </source>
</evidence>
<comment type="caution">
    <text evidence="1">The sequence shown here is derived from an EMBL/GenBank/DDBJ whole genome shotgun (WGS) entry which is preliminary data.</text>
</comment>
<dbReference type="EMBL" id="JBEPSJ010000002">
    <property type="protein sequence ID" value="MET4582637.1"/>
    <property type="molecule type" value="Genomic_DNA"/>
</dbReference>